<dbReference type="GO" id="GO:0004045">
    <property type="term" value="F:peptidyl-tRNA hydrolase activity"/>
    <property type="evidence" value="ECO:0007669"/>
    <property type="project" value="UniProtKB-EC"/>
</dbReference>
<feature type="region of interest" description="Disordered" evidence="1">
    <location>
        <begin position="99"/>
        <end position="134"/>
    </location>
</feature>
<dbReference type="GO" id="GO:0072344">
    <property type="term" value="P:rescue of stalled ribosome"/>
    <property type="evidence" value="ECO:0007669"/>
    <property type="project" value="TreeGrafter"/>
</dbReference>
<dbReference type="EMBL" id="CP157199">
    <property type="protein sequence ID" value="XBG61343.1"/>
    <property type="molecule type" value="Genomic_DNA"/>
</dbReference>
<dbReference type="PANTHER" id="PTHR47814">
    <property type="entry name" value="PEPTIDYL-TRNA HYDROLASE ARFB"/>
    <property type="match status" value="1"/>
</dbReference>
<dbReference type="SUPFAM" id="SSF110916">
    <property type="entry name" value="Peptidyl-tRNA hydrolase domain-like"/>
    <property type="match status" value="1"/>
</dbReference>
<reference evidence="3" key="1">
    <citation type="submission" date="2024-05" db="EMBL/GenBank/DDBJ databases">
        <title>Pontimicrobium maritimus sp. nov., isolated form sea water.</title>
        <authorList>
            <person name="Muhammad N."/>
            <person name="Vuong T.Q."/>
            <person name="Han H.L."/>
            <person name="Kim S.-G."/>
        </authorList>
    </citation>
    <scope>NUCLEOTIDE SEQUENCE</scope>
    <source>
        <strain evidence="3">SW4</strain>
    </source>
</reference>
<dbReference type="AlphaFoldDB" id="A0AAU7BT79"/>
<proteinExistence type="predicted"/>
<feature type="compositionally biased region" description="Basic and acidic residues" evidence="1">
    <location>
        <begin position="120"/>
        <end position="134"/>
    </location>
</feature>
<evidence type="ECO:0000259" key="2">
    <source>
        <dbReference type="PROSITE" id="PS00745"/>
    </source>
</evidence>
<dbReference type="PROSITE" id="PS00745">
    <property type="entry name" value="RF_PROK_I"/>
    <property type="match status" value="1"/>
</dbReference>
<dbReference type="EC" id="3.1.1.29" evidence="3"/>
<protein>
    <submittedName>
        <fullName evidence="3">Alternative ribosome rescue aminoacyl-tRNA hydrolase ArfB</fullName>
        <ecNumber evidence="3">3.1.1.29</ecNumber>
    </submittedName>
</protein>
<dbReference type="GO" id="GO:0003747">
    <property type="term" value="F:translation release factor activity"/>
    <property type="evidence" value="ECO:0007669"/>
    <property type="project" value="InterPro"/>
</dbReference>
<gene>
    <name evidence="3" type="primary">arfB</name>
    <name evidence="3" type="ORF">ABGB03_00210</name>
</gene>
<dbReference type="RefSeq" id="WP_347923799.1">
    <property type="nucleotide sequence ID" value="NZ_CP157199.1"/>
</dbReference>
<dbReference type="GO" id="GO:0043022">
    <property type="term" value="F:ribosome binding"/>
    <property type="evidence" value="ECO:0007669"/>
    <property type="project" value="TreeGrafter"/>
</dbReference>
<feature type="domain" description="Prokaryotic-type class I peptide chain release factors" evidence="2">
    <location>
        <begin position="16"/>
        <end position="32"/>
    </location>
</feature>
<name>A0AAU7BT79_9FLAO</name>
<sequence length="134" mass="15429">MEKEQLISELNFKAVRSSGSGGQNVNKVATKVELYFNLEDSSSLTEEEKEKLKEFLNKKLSKEGVLILQCSETRSQFKNKQLVITKFFELIEEGLKKQKKRIPSKTPKAVIKKRLLNKSKQSEKKASRKKPNIE</sequence>
<accession>A0AAU7BT79</accession>
<organism evidence="3">
    <name type="scientific">Pontimicrobium sp. SW4</name>
    <dbReference type="NCBI Taxonomy" id="3153519"/>
    <lineage>
        <taxon>Bacteria</taxon>
        <taxon>Pseudomonadati</taxon>
        <taxon>Bacteroidota</taxon>
        <taxon>Flavobacteriia</taxon>
        <taxon>Flavobacteriales</taxon>
        <taxon>Flavobacteriaceae</taxon>
        <taxon>Pontimicrobium</taxon>
    </lineage>
</organism>
<dbReference type="Gene3D" id="3.30.160.20">
    <property type="match status" value="1"/>
</dbReference>
<dbReference type="InterPro" id="IPR000352">
    <property type="entry name" value="Pep_chain_release_fac_I"/>
</dbReference>
<evidence type="ECO:0000313" key="3">
    <source>
        <dbReference type="EMBL" id="XBG61343.1"/>
    </source>
</evidence>
<dbReference type="PANTHER" id="PTHR47814:SF1">
    <property type="entry name" value="PEPTIDYL-TRNA HYDROLASE ARFB"/>
    <property type="match status" value="1"/>
</dbReference>
<evidence type="ECO:0000256" key="1">
    <source>
        <dbReference type="SAM" id="MobiDB-lite"/>
    </source>
</evidence>
<dbReference type="Pfam" id="PF00472">
    <property type="entry name" value="RF-1"/>
    <property type="match status" value="1"/>
</dbReference>
<dbReference type="NCBIfam" id="NF006718">
    <property type="entry name" value="PRK09256.1"/>
    <property type="match status" value="1"/>
</dbReference>
<keyword evidence="3" id="KW-0378">Hydrolase</keyword>